<dbReference type="NCBIfam" id="TIGR00005">
    <property type="entry name" value="rluA_subfam"/>
    <property type="match status" value="1"/>
</dbReference>
<dbReference type="InterPro" id="IPR020103">
    <property type="entry name" value="PsdUridine_synth_cat_dom_sf"/>
</dbReference>
<dbReference type="GO" id="GO:0000455">
    <property type="term" value="P:enzyme-directed rRNA pseudouridine synthesis"/>
    <property type="evidence" value="ECO:0007669"/>
    <property type="project" value="UniProtKB-ARBA"/>
</dbReference>
<dbReference type="InterPro" id="IPR002942">
    <property type="entry name" value="S4_RNA-bd"/>
</dbReference>
<evidence type="ECO:0000313" key="7">
    <source>
        <dbReference type="EMBL" id="MBB6097206.1"/>
    </source>
</evidence>
<dbReference type="PROSITE" id="PS01129">
    <property type="entry name" value="PSI_RLU"/>
    <property type="match status" value="1"/>
</dbReference>
<comment type="function">
    <text evidence="5">Responsible for synthesis of pseudouridine from uracil.</text>
</comment>
<dbReference type="EMBL" id="JACHHG010000002">
    <property type="protein sequence ID" value="MBB6097206.1"/>
    <property type="molecule type" value="Genomic_DNA"/>
</dbReference>
<dbReference type="Pfam" id="PF01479">
    <property type="entry name" value="S4"/>
    <property type="match status" value="1"/>
</dbReference>
<accession>A0A841HWB2</accession>
<dbReference type="EC" id="5.4.99.-" evidence="5"/>
<comment type="similarity">
    <text evidence="1 5">Belongs to the pseudouridine synthase RluA family.</text>
</comment>
<organism evidence="7 8">
    <name type="scientific">Deinobacterium chartae</name>
    <dbReference type="NCBI Taxonomy" id="521158"/>
    <lineage>
        <taxon>Bacteria</taxon>
        <taxon>Thermotogati</taxon>
        <taxon>Deinococcota</taxon>
        <taxon>Deinococci</taxon>
        <taxon>Deinococcales</taxon>
        <taxon>Deinococcaceae</taxon>
        <taxon>Deinobacterium</taxon>
    </lineage>
</organism>
<dbReference type="InterPro" id="IPR006225">
    <property type="entry name" value="PsdUridine_synth_RluC/D"/>
</dbReference>
<dbReference type="PANTHER" id="PTHR21600:SF44">
    <property type="entry name" value="RIBOSOMAL LARGE SUBUNIT PSEUDOURIDINE SYNTHASE D"/>
    <property type="match status" value="1"/>
</dbReference>
<dbReference type="GO" id="GO:0003723">
    <property type="term" value="F:RNA binding"/>
    <property type="evidence" value="ECO:0007669"/>
    <property type="project" value="UniProtKB-KW"/>
</dbReference>
<dbReference type="CDD" id="cd02869">
    <property type="entry name" value="PseudoU_synth_RluA_like"/>
    <property type="match status" value="1"/>
</dbReference>
<reference evidence="7 8" key="1">
    <citation type="submission" date="2020-08" db="EMBL/GenBank/DDBJ databases">
        <title>Genomic Encyclopedia of Type Strains, Phase IV (KMG-IV): sequencing the most valuable type-strain genomes for metagenomic binning, comparative biology and taxonomic classification.</title>
        <authorList>
            <person name="Goeker M."/>
        </authorList>
    </citation>
    <scope>NUCLEOTIDE SEQUENCE [LARGE SCALE GENOMIC DNA]</scope>
    <source>
        <strain evidence="7 8">DSM 21458</strain>
    </source>
</reference>
<dbReference type="InterPro" id="IPR006224">
    <property type="entry name" value="PsdUridine_synth_RluA-like_CS"/>
</dbReference>
<dbReference type="InterPro" id="IPR006145">
    <property type="entry name" value="PsdUridine_synth_RsuA/RluA"/>
</dbReference>
<dbReference type="CDD" id="cd00165">
    <property type="entry name" value="S4"/>
    <property type="match status" value="1"/>
</dbReference>
<sequence length="316" mass="34287">MSNILEFEAAAGRLDQVAAAGAGHSRSQVTQWIAAGHVQVDGVPQTKPGFKLRGGERLRLEVPAEAPQTVDPEDVDLEVLYEDEHLIAINKPAGMVTHPAPGVTRGTLVNALLGRVRLAGEGEAWGPEGYRPGIVHRLDKDTSGVIVVAKTALAHARLAEAFKERDTAKTYLAITAGRVSEGGRPVTLEAPIGRHPVNRQMMAVNGSAAREALTRFVPLASFCDRFGRWYGLVRAEPRTGRTHQIRVHLAYLKAPILGDEVYGRASEVMPRQALHAWKLELPHPVSGETLRLEAPIPEDLMNAWITLGGELPSEHL</sequence>
<dbReference type="SUPFAM" id="SSF55120">
    <property type="entry name" value="Pseudouridine synthase"/>
    <property type="match status" value="1"/>
</dbReference>
<dbReference type="SMART" id="SM00363">
    <property type="entry name" value="S4"/>
    <property type="match status" value="1"/>
</dbReference>
<dbReference type="Pfam" id="PF00849">
    <property type="entry name" value="PseudoU_synth_2"/>
    <property type="match status" value="1"/>
</dbReference>
<dbReference type="PANTHER" id="PTHR21600">
    <property type="entry name" value="MITOCHONDRIAL RNA PSEUDOURIDINE SYNTHASE"/>
    <property type="match status" value="1"/>
</dbReference>
<name>A0A841HWB2_9DEIO</name>
<evidence type="ECO:0000256" key="3">
    <source>
        <dbReference type="PIRSR" id="PIRSR606225-1"/>
    </source>
</evidence>
<keyword evidence="2 5" id="KW-0413">Isomerase</keyword>
<keyword evidence="8" id="KW-1185">Reference proteome</keyword>
<evidence type="ECO:0000256" key="2">
    <source>
        <dbReference type="ARBA" id="ARBA00023235"/>
    </source>
</evidence>
<feature type="active site" evidence="3">
    <location>
        <position position="139"/>
    </location>
</feature>
<protein>
    <recommendedName>
        <fullName evidence="5">Pseudouridine synthase</fullName>
        <ecNumber evidence="5">5.4.99.-</ecNumber>
    </recommendedName>
</protein>
<dbReference type="Gene3D" id="3.30.2350.10">
    <property type="entry name" value="Pseudouridine synthase"/>
    <property type="match status" value="1"/>
</dbReference>
<keyword evidence="4" id="KW-0694">RNA-binding</keyword>
<comment type="caution">
    <text evidence="7">The sequence shown here is derived from an EMBL/GenBank/DDBJ whole genome shotgun (WGS) entry which is preliminary data.</text>
</comment>
<dbReference type="Proteomes" id="UP000569951">
    <property type="component" value="Unassembled WGS sequence"/>
</dbReference>
<dbReference type="Gene3D" id="3.10.290.10">
    <property type="entry name" value="RNA-binding S4 domain"/>
    <property type="match status" value="1"/>
</dbReference>
<dbReference type="InterPro" id="IPR036986">
    <property type="entry name" value="S4_RNA-bd_sf"/>
</dbReference>
<evidence type="ECO:0000259" key="6">
    <source>
        <dbReference type="SMART" id="SM00363"/>
    </source>
</evidence>
<gene>
    <name evidence="7" type="ORF">HNR42_000620</name>
</gene>
<dbReference type="AlphaFoldDB" id="A0A841HWB2"/>
<evidence type="ECO:0000313" key="8">
    <source>
        <dbReference type="Proteomes" id="UP000569951"/>
    </source>
</evidence>
<evidence type="ECO:0000256" key="1">
    <source>
        <dbReference type="ARBA" id="ARBA00010876"/>
    </source>
</evidence>
<dbReference type="PROSITE" id="PS50889">
    <property type="entry name" value="S4"/>
    <property type="match status" value="1"/>
</dbReference>
<evidence type="ECO:0000256" key="5">
    <source>
        <dbReference type="RuleBase" id="RU362028"/>
    </source>
</evidence>
<comment type="catalytic activity">
    <reaction evidence="5">
        <text>a uridine in RNA = a pseudouridine in RNA</text>
        <dbReference type="Rhea" id="RHEA:48348"/>
        <dbReference type="Rhea" id="RHEA-COMP:12068"/>
        <dbReference type="Rhea" id="RHEA-COMP:12069"/>
        <dbReference type="ChEBI" id="CHEBI:65314"/>
        <dbReference type="ChEBI" id="CHEBI:65315"/>
    </reaction>
</comment>
<dbReference type="InterPro" id="IPR050188">
    <property type="entry name" value="RluA_PseudoU_synthase"/>
</dbReference>
<proteinExistence type="inferred from homology"/>
<feature type="domain" description="RNA-binding S4" evidence="6">
    <location>
        <begin position="12"/>
        <end position="69"/>
    </location>
</feature>
<dbReference type="GO" id="GO:0120159">
    <property type="term" value="F:rRNA pseudouridine synthase activity"/>
    <property type="evidence" value="ECO:0007669"/>
    <property type="project" value="UniProtKB-ARBA"/>
</dbReference>
<evidence type="ECO:0000256" key="4">
    <source>
        <dbReference type="PROSITE-ProRule" id="PRU00182"/>
    </source>
</evidence>
<dbReference type="SUPFAM" id="SSF55174">
    <property type="entry name" value="Alpha-L RNA-binding motif"/>
    <property type="match status" value="1"/>
</dbReference>
<dbReference type="RefSeq" id="WP_183984404.1">
    <property type="nucleotide sequence ID" value="NZ_JACHHG010000002.1"/>
</dbReference>